<accession>A0AAU8KZI7</accession>
<evidence type="ECO:0008006" key="2">
    <source>
        <dbReference type="Google" id="ProtNLM"/>
    </source>
</evidence>
<protein>
    <recommendedName>
        <fullName evidence="2">Virion structural protein</fullName>
    </recommendedName>
</protein>
<organism evidence="1">
    <name type="scientific">Pantoea phage Survivor</name>
    <dbReference type="NCBI Taxonomy" id="3232176"/>
    <lineage>
        <taxon>Viruses</taxon>
        <taxon>Duplodnaviria</taxon>
        <taxon>Heunggongvirae</taxon>
        <taxon>Uroviricota</taxon>
        <taxon>Caudoviricetes</taxon>
    </lineage>
</organism>
<dbReference type="EMBL" id="PP885733">
    <property type="protein sequence ID" value="XCN28216.1"/>
    <property type="molecule type" value="Genomic_DNA"/>
</dbReference>
<sequence length="346" mass="39297">MSNVLPDPKAPKESTDYIYGKRMEAYEDRMNFFLNEKVDVKKDDVEDKDKETVDGLEALVNRFTSYATVKIPQLPAEYDGNEAVGKKALDFIVQLAKDLVDFILNLVNNRISRLERRTNKTSMARKNDGIINKPVKYPLTVRRLLTPLNASTDPNWVGGAVVELLDWYKAVMKAHVFINNYVEGDLKVLSGHVGIVTDAVRDILGMKDDSGTLQSAVLPSNRRFSLDINTDNPRDFKMFFANNNAIAKLRADEWTPSSFVMDNTLNKISSLIKEIKSNQSTVSQLYRKFEKKVKKIEGETQGMTQEERNFYSWIIAFDRRLLSTNLQYVMGGLDAALDFVNSGVKQ</sequence>
<name>A0AAU8KZI7_9CAUD</name>
<reference evidence="1" key="1">
    <citation type="submission" date="2024-06" db="EMBL/GenBank/DDBJ databases">
        <authorList>
            <person name="Gannavaram S."/>
            <person name="Nemani S."/>
            <person name="Datta M."/>
            <person name="Picchiottino A."/>
            <person name="Mereddy A."/>
            <person name="Gannavaram N."/>
            <person name="Honeycutt C."/>
            <person name="Tran D."/>
            <person name="Choi K."/>
            <person name="Srinivasan K."/>
            <person name="Johnson A."/>
        </authorList>
    </citation>
    <scope>NUCLEOTIDE SEQUENCE</scope>
</reference>
<evidence type="ECO:0000313" key="1">
    <source>
        <dbReference type="EMBL" id="XCN28216.1"/>
    </source>
</evidence>
<proteinExistence type="predicted"/>